<keyword evidence="5" id="KW-1185">Reference proteome</keyword>
<protein>
    <submittedName>
        <fullName evidence="4">SDR family oxidoreductase</fullName>
    </submittedName>
</protein>
<dbReference type="EMBL" id="JAJNOC010000003">
    <property type="protein sequence ID" value="MCD2517107.1"/>
    <property type="molecule type" value="Genomic_DNA"/>
</dbReference>
<dbReference type="Pfam" id="PF00106">
    <property type="entry name" value="adh_short"/>
    <property type="match status" value="1"/>
</dbReference>
<dbReference type="InterPro" id="IPR036291">
    <property type="entry name" value="NAD(P)-bd_dom_sf"/>
</dbReference>
<dbReference type="Gene3D" id="3.40.50.720">
    <property type="entry name" value="NAD(P)-binding Rossmann-like Domain"/>
    <property type="match status" value="1"/>
</dbReference>
<comment type="caution">
    <text evidence="4">The sequence shown here is derived from an EMBL/GenBank/DDBJ whole genome shotgun (WGS) entry which is preliminary data.</text>
</comment>
<dbReference type="InterPro" id="IPR002347">
    <property type="entry name" value="SDR_fam"/>
</dbReference>
<reference evidence="4" key="1">
    <citation type="submission" date="2021-11" db="EMBL/GenBank/DDBJ databases">
        <title>The complete genome of Massilia sp sp. G4R7.</title>
        <authorList>
            <person name="Liu L."/>
            <person name="Yue J."/>
            <person name="Yuan J."/>
            <person name="Yang F."/>
            <person name="Li L."/>
        </authorList>
    </citation>
    <scope>NUCLEOTIDE SEQUENCE</scope>
    <source>
        <strain evidence="4">G4R7</strain>
    </source>
</reference>
<dbReference type="Proteomes" id="UP001179361">
    <property type="component" value="Unassembled WGS sequence"/>
</dbReference>
<sequence>MPTVLITGCSSGFGLATASYFLERGWDVVATMRTPRPDLLPVSPKLRIVALDLLDPESIQRAAVESGPVDVLVNNAGIGLMGVFESTPMATLREVFDTNLLGAMAVTQAVLPGFRERGAGVIVNVSSATTYGPLPLLAAYTASKAALNAWTASLALELQAIGVRAHLVLPGRSPETSFGRTAQARMQDAAPQAYAGFLDGVFAGRRGDGPVTHALDVAEAVWRAATDPGTPLSIPAGADAEAMATA</sequence>
<organism evidence="4 5">
    <name type="scientific">Massilia phyllostachyos</name>
    <dbReference type="NCBI Taxonomy" id="2898585"/>
    <lineage>
        <taxon>Bacteria</taxon>
        <taxon>Pseudomonadati</taxon>
        <taxon>Pseudomonadota</taxon>
        <taxon>Betaproteobacteria</taxon>
        <taxon>Burkholderiales</taxon>
        <taxon>Oxalobacteraceae</taxon>
        <taxon>Telluria group</taxon>
        <taxon>Massilia</taxon>
    </lineage>
</organism>
<proteinExistence type="inferred from homology"/>
<dbReference type="PANTHER" id="PTHR43976">
    <property type="entry name" value="SHORT CHAIN DEHYDROGENASE"/>
    <property type="match status" value="1"/>
</dbReference>
<dbReference type="SUPFAM" id="SSF51735">
    <property type="entry name" value="NAD(P)-binding Rossmann-fold domains"/>
    <property type="match status" value="1"/>
</dbReference>
<dbReference type="RefSeq" id="WP_231058402.1">
    <property type="nucleotide sequence ID" value="NZ_JAJNOC010000003.1"/>
</dbReference>
<comment type="similarity">
    <text evidence="1 3">Belongs to the short-chain dehydrogenases/reductases (SDR) family.</text>
</comment>
<gene>
    <name evidence="4" type="ORF">LQ564_12400</name>
</gene>
<evidence type="ECO:0000256" key="2">
    <source>
        <dbReference type="ARBA" id="ARBA00023002"/>
    </source>
</evidence>
<evidence type="ECO:0000313" key="4">
    <source>
        <dbReference type="EMBL" id="MCD2517107.1"/>
    </source>
</evidence>
<dbReference type="InterPro" id="IPR051911">
    <property type="entry name" value="SDR_oxidoreductase"/>
</dbReference>
<evidence type="ECO:0000313" key="5">
    <source>
        <dbReference type="Proteomes" id="UP001179361"/>
    </source>
</evidence>
<dbReference type="PROSITE" id="PS00061">
    <property type="entry name" value="ADH_SHORT"/>
    <property type="match status" value="1"/>
</dbReference>
<keyword evidence="2" id="KW-0560">Oxidoreductase</keyword>
<evidence type="ECO:0000256" key="3">
    <source>
        <dbReference type="RuleBase" id="RU000363"/>
    </source>
</evidence>
<dbReference type="CDD" id="cd05374">
    <property type="entry name" value="17beta-HSD-like_SDR_c"/>
    <property type="match status" value="1"/>
</dbReference>
<accession>A0ABS8Q5U2</accession>
<dbReference type="PRINTS" id="PR00080">
    <property type="entry name" value="SDRFAMILY"/>
</dbReference>
<dbReference type="PANTHER" id="PTHR43976:SF16">
    <property type="entry name" value="SHORT-CHAIN DEHYDROGENASE_REDUCTASE FAMILY PROTEIN"/>
    <property type="match status" value="1"/>
</dbReference>
<name>A0ABS8Q5U2_9BURK</name>
<dbReference type="InterPro" id="IPR020904">
    <property type="entry name" value="Sc_DH/Rdtase_CS"/>
</dbReference>
<dbReference type="PRINTS" id="PR00081">
    <property type="entry name" value="GDHRDH"/>
</dbReference>
<evidence type="ECO:0000256" key="1">
    <source>
        <dbReference type="ARBA" id="ARBA00006484"/>
    </source>
</evidence>